<evidence type="ECO:0000256" key="2">
    <source>
        <dbReference type="SAM" id="SignalP"/>
    </source>
</evidence>
<feature type="signal peptide" evidence="2">
    <location>
        <begin position="1"/>
        <end position="31"/>
    </location>
</feature>
<evidence type="ECO:0000256" key="1">
    <source>
        <dbReference type="ARBA" id="ARBA00009108"/>
    </source>
</evidence>
<organism evidence="3 4">
    <name type="scientific">Kineococcus gynurae</name>
    <dbReference type="NCBI Taxonomy" id="452979"/>
    <lineage>
        <taxon>Bacteria</taxon>
        <taxon>Bacillati</taxon>
        <taxon>Actinomycetota</taxon>
        <taxon>Actinomycetes</taxon>
        <taxon>Kineosporiales</taxon>
        <taxon>Kineosporiaceae</taxon>
        <taxon>Kineococcus</taxon>
    </lineage>
</organism>
<evidence type="ECO:0000313" key="4">
    <source>
        <dbReference type="Proteomes" id="UP001589748"/>
    </source>
</evidence>
<proteinExistence type="inferred from homology"/>
<comment type="caution">
    <text evidence="3">The sequence shown here is derived from an EMBL/GenBank/DDBJ whole genome shotgun (WGS) entry which is preliminary data.</text>
</comment>
<sequence>MAWSASRVASRVAVVAVLAAGGLLFATSAQTSHGTNLRTDSGDLGDLIRERSQQVEAQAAEVSRLRGEVETLTARVGGDPAPDAAAQRLAAAAGTEAVTGPGVRVTLDDAPRGELRPAGAAPDDLVVHQQDLEAVINALWASGAEAVEVMDQRLVSTSAVRCVGSVLILQGRTYSPPYTVSAIGDPARLQTGLEDSSSVAVYRQYVAAYGLGYEVQTSTDLTFPAFDGPLDLEYVRSDS</sequence>
<name>A0ABV5LSX7_9ACTN</name>
<reference evidence="3 4" key="1">
    <citation type="submission" date="2024-09" db="EMBL/GenBank/DDBJ databases">
        <authorList>
            <person name="Sun Q."/>
            <person name="Mori K."/>
        </authorList>
    </citation>
    <scope>NUCLEOTIDE SEQUENCE [LARGE SCALE GENOMIC DNA]</scope>
    <source>
        <strain evidence="3 4">TISTR 1856</strain>
    </source>
</reference>
<dbReference type="InterPro" id="IPR010273">
    <property type="entry name" value="DUF881"/>
</dbReference>
<dbReference type="EMBL" id="JBHMDM010000004">
    <property type="protein sequence ID" value="MFB9377191.1"/>
    <property type="molecule type" value="Genomic_DNA"/>
</dbReference>
<keyword evidence="4" id="KW-1185">Reference proteome</keyword>
<dbReference type="PANTHER" id="PTHR37313">
    <property type="entry name" value="UPF0749 PROTEIN RV1825"/>
    <property type="match status" value="1"/>
</dbReference>
<dbReference type="RefSeq" id="WP_380134929.1">
    <property type="nucleotide sequence ID" value="NZ_JBHLUI010000003.1"/>
</dbReference>
<keyword evidence="2" id="KW-0732">Signal</keyword>
<evidence type="ECO:0000313" key="3">
    <source>
        <dbReference type="EMBL" id="MFB9377191.1"/>
    </source>
</evidence>
<gene>
    <name evidence="3" type="ORF">ACFFVI_09425</name>
</gene>
<dbReference type="PANTHER" id="PTHR37313:SF4">
    <property type="entry name" value="CONSERVED MEMBRANE PROTEIN-RELATED"/>
    <property type="match status" value="1"/>
</dbReference>
<feature type="chain" id="PRO_5046594180" evidence="2">
    <location>
        <begin position="32"/>
        <end position="239"/>
    </location>
</feature>
<protein>
    <submittedName>
        <fullName evidence="3">DUF881 domain-containing protein</fullName>
    </submittedName>
</protein>
<dbReference type="Proteomes" id="UP001589748">
    <property type="component" value="Unassembled WGS sequence"/>
</dbReference>
<comment type="similarity">
    <text evidence="1">Belongs to the UPF0749 family.</text>
</comment>
<dbReference type="Pfam" id="PF05949">
    <property type="entry name" value="DUF881"/>
    <property type="match status" value="1"/>
</dbReference>
<accession>A0ABV5LSX7</accession>
<dbReference type="Gene3D" id="3.30.70.1880">
    <property type="entry name" value="Protein of unknown function DUF881"/>
    <property type="match status" value="1"/>
</dbReference>